<evidence type="ECO:0000313" key="2">
    <source>
        <dbReference type="Proteomes" id="UP000594261"/>
    </source>
</evidence>
<proteinExistence type="predicted"/>
<organism evidence="1 2">
    <name type="scientific">Quercus lobata</name>
    <name type="common">Valley oak</name>
    <dbReference type="NCBI Taxonomy" id="97700"/>
    <lineage>
        <taxon>Eukaryota</taxon>
        <taxon>Viridiplantae</taxon>
        <taxon>Streptophyta</taxon>
        <taxon>Embryophyta</taxon>
        <taxon>Tracheophyta</taxon>
        <taxon>Spermatophyta</taxon>
        <taxon>Magnoliopsida</taxon>
        <taxon>eudicotyledons</taxon>
        <taxon>Gunneridae</taxon>
        <taxon>Pentapetalae</taxon>
        <taxon>rosids</taxon>
        <taxon>fabids</taxon>
        <taxon>Fagales</taxon>
        <taxon>Fagaceae</taxon>
        <taxon>Quercus</taxon>
    </lineage>
</organism>
<dbReference type="EMBL" id="LRBV02000003">
    <property type="status" value="NOT_ANNOTATED_CDS"/>
    <property type="molecule type" value="Genomic_DNA"/>
</dbReference>
<name>A0A7N2L8K3_QUELO</name>
<protein>
    <submittedName>
        <fullName evidence="1">Uncharacterized protein</fullName>
    </submittedName>
</protein>
<dbReference type="Gramene" id="QL03p040997:mrna">
    <property type="protein sequence ID" value="QL03p040997:mrna:CDS:1"/>
    <property type="gene ID" value="QL03p040997"/>
</dbReference>
<sequence>MSCLMTRPLYVKAPRINISYPKRVPLDRNYLDRIGQPTTPIGFPQSISSKLGENDGYFHIKTTCHLDFNWNVAFPIVAWDIWSTHNKNIMGGLPFDHCFTSHYLLKQGKPSKTTFFIGWKPLPLGFFKLNTNGFACGNSGKASVGGLIRICIESWIVGFSRSIHFMVVELWGLYCDVALA</sequence>
<dbReference type="AlphaFoldDB" id="A0A7N2L8K3"/>
<dbReference type="InParanoid" id="A0A7N2L8K3"/>
<accession>A0A7N2L8K3</accession>
<keyword evidence="2" id="KW-1185">Reference proteome</keyword>
<reference evidence="1 2" key="1">
    <citation type="journal article" date="2016" name="G3 (Bethesda)">
        <title>First Draft Assembly and Annotation of the Genome of a California Endemic Oak Quercus lobata Nee (Fagaceae).</title>
        <authorList>
            <person name="Sork V.L."/>
            <person name="Fitz-Gibbon S.T."/>
            <person name="Puiu D."/>
            <person name="Crepeau M."/>
            <person name="Gugger P.F."/>
            <person name="Sherman R."/>
            <person name="Stevens K."/>
            <person name="Langley C.H."/>
            <person name="Pellegrini M."/>
            <person name="Salzberg S.L."/>
        </authorList>
    </citation>
    <scope>NUCLEOTIDE SEQUENCE [LARGE SCALE GENOMIC DNA]</scope>
    <source>
        <strain evidence="1 2">cv. SW786</strain>
    </source>
</reference>
<dbReference type="Proteomes" id="UP000594261">
    <property type="component" value="Chromosome 3"/>
</dbReference>
<dbReference type="EnsemblPlants" id="QL03p040997:mrna">
    <property type="protein sequence ID" value="QL03p040997:mrna:CDS:1"/>
    <property type="gene ID" value="QL03p040997"/>
</dbReference>
<evidence type="ECO:0000313" key="1">
    <source>
        <dbReference type="EnsemblPlants" id="QL03p040997:mrna:CDS:1"/>
    </source>
</evidence>
<reference evidence="1" key="2">
    <citation type="submission" date="2021-01" db="UniProtKB">
        <authorList>
            <consortium name="EnsemblPlants"/>
        </authorList>
    </citation>
    <scope>IDENTIFICATION</scope>
</reference>